<protein>
    <submittedName>
        <fullName evidence="1">Uncharacterized protein</fullName>
    </submittedName>
</protein>
<name>A0A645ICW8_9ZZZZ</name>
<reference evidence="1" key="1">
    <citation type="submission" date="2019-08" db="EMBL/GenBank/DDBJ databases">
        <authorList>
            <person name="Kucharzyk K."/>
            <person name="Murdoch R.W."/>
            <person name="Higgins S."/>
            <person name="Loffler F."/>
        </authorList>
    </citation>
    <scope>NUCLEOTIDE SEQUENCE</scope>
</reference>
<dbReference type="AlphaFoldDB" id="A0A645ICW8"/>
<comment type="caution">
    <text evidence="1">The sequence shown here is derived from an EMBL/GenBank/DDBJ whole genome shotgun (WGS) entry which is preliminary data.</text>
</comment>
<sequence length="102" mass="11001">MLEDHGHIAGQLAARVPAHQVDTAHLQLAAVGLVQPVHAAQQGGLARARQAQHDHELAGLHIHVNAMQHMVAAIAFAQIADADHFIFPRSRFSALAVWRTTS</sequence>
<organism evidence="1">
    <name type="scientific">bioreactor metagenome</name>
    <dbReference type="NCBI Taxonomy" id="1076179"/>
    <lineage>
        <taxon>unclassified sequences</taxon>
        <taxon>metagenomes</taxon>
        <taxon>ecological metagenomes</taxon>
    </lineage>
</organism>
<dbReference type="EMBL" id="VSSQ01112211">
    <property type="protein sequence ID" value="MPN49191.1"/>
    <property type="molecule type" value="Genomic_DNA"/>
</dbReference>
<accession>A0A645ICW8</accession>
<evidence type="ECO:0000313" key="1">
    <source>
        <dbReference type="EMBL" id="MPN49191.1"/>
    </source>
</evidence>
<gene>
    <name evidence="1" type="ORF">SDC9_196806</name>
</gene>
<proteinExistence type="predicted"/>
<dbReference type="AntiFam" id="ANF00095">
    <property type="entry name" value="Shadow ORF (opposite ABC transporters)"/>
</dbReference>